<evidence type="ECO:0000313" key="2">
    <source>
        <dbReference type="EMBL" id="AVB76584.1"/>
    </source>
</evidence>
<feature type="domain" description="UPF0033" evidence="1">
    <location>
        <begin position="88"/>
        <end position="112"/>
    </location>
</feature>
<gene>
    <name evidence="2" type="ORF">MMJJ_12030</name>
</gene>
<evidence type="ECO:0000259" key="1">
    <source>
        <dbReference type="PROSITE" id="PS01148"/>
    </source>
</evidence>
<dbReference type="PROSITE" id="PS01148">
    <property type="entry name" value="UPF0033"/>
    <property type="match status" value="1"/>
</dbReference>
<dbReference type="Proteomes" id="UP000239462">
    <property type="component" value="Chromosome"/>
</dbReference>
<dbReference type="KEGG" id="mmad:MMJJ_12030"/>
<dbReference type="Gene3D" id="3.30.110.40">
    <property type="entry name" value="TusA-like domain"/>
    <property type="match status" value="1"/>
</dbReference>
<dbReference type="Gene3D" id="3.40.1260.10">
    <property type="entry name" value="DsrEFH-like"/>
    <property type="match status" value="1"/>
</dbReference>
<protein>
    <submittedName>
        <fullName evidence="2">Sulfur transfer protein SirA</fullName>
    </submittedName>
</protein>
<organism evidence="2 3">
    <name type="scientific">Methanococcus maripaludis</name>
    <name type="common">Methanococcus deltae</name>
    <dbReference type="NCBI Taxonomy" id="39152"/>
    <lineage>
        <taxon>Archaea</taxon>
        <taxon>Methanobacteriati</taxon>
        <taxon>Methanobacteriota</taxon>
        <taxon>Methanomada group</taxon>
        <taxon>Methanococci</taxon>
        <taxon>Methanococcales</taxon>
        <taxon>Methanococcaceae</taxon>
        <taxon>Methanococcus</taxon>
    </lineage>
</organism>
<dbReference type="InterPro" id="IPR001455">
    <property type="entry name" value="TusA-like"/>
</dbReference>
<dbReference type="Pfam" id="PF01206">
    <property type="entry name" value="TusA"/>
    <property type="match status" value="1"/>
</dbReference>
<dbReference type="InterPro" id="IPR036868">
    <property type="entry name" value="TusA-like_sf"/>
</dbReference>
<dbReference type="SUPFAM" id="SSF64307">
    <property type="entry name" value="SirA-like"/>
    <property type="match status" value="1"/>
</dbReference>
<evidence type="ECO:0000313" key="3">
    <source>
        <dbReference type="Proteomes" id="UP000239462"/>
    </source>
</evidence>
<dbReference type="CDD" id="cd00291">
    <property type="entry name" value="SirA_YedF_YeeD"/>
    <property type="match status" value="1"/>
</dbReference>
<dbReference type="PANTHER" id="PTHR33279">
    <property type="entry name" value="SULFUR CARRIER PROTEIN YEDF-RELATED"/>
    <property type="match status" value="1"/>
</dbReference>
<dbReference type="SUPFAM" id="SSF75169">
    <property type="entry name" value="DsrEFH-like"/>
    <property type="match status" value="1"/>
</dbReference>
<accession>A0A2L1CB63</accession>
<dbReference type="InterPro" id="IPR003787">
    <property type="entry name" value="Sulphur_relay_DsrE/F-like"/>
</dbReference>
<dbReference type="PANTHER" id="PTHR33279:SF18">
    <property type="entry name" value="SULFUR CARRIER PROTEIN MJ0990-RELATED"/>
    <property type="match status" value="1"/>
</dbReference>
<reference evidence="3" key="1">
    <citation type="journal article" date="2018" name="Genome Announc.">
        <title>Complete Genome Sequence of the Methanococcus maripaludis Type Strain JJ (DSM 2067), a Model for Selenoprotein Synthesis in Archaea.</title>
        <authorList>
            <person name="Poehlein A."/>
            <person name="Heym D."/>
            <person name="Quitzke V."/>
            <person name="Fersch J."/>
            <person name="Daniel R."/>
            <person name="Rother M."/>
        </authorList>
    </citation>
    <scope>NUCLEOTIDE SEQUENCE [LARGE SCALE GENOMIC DNA]</scope>
    <source>
        <strain evidence="3">DSM 2067</strain>
    </source>
</reference>
<dbReference type="EMBL" id="CP026606">
    <property type="protein sequence ID" value="AVB76584.1"/>
    <property type="molecule type" value="Genomic_DNA"/>
</dbReference>
<sequence length="286" mass="31241">MVVYNNDISTNYGVIMIKEINVKSLRSPAMLVEKVIENTKGGILLIETDGDSQIKEISELIKKMGYKMEVDGTNVKVSIGEIEATKSINVVGASCPGPILMVGEVLERMAVGEILEIVAGANAFTDLTEGLKSMGNDILSAEKTDDGNYKILIKKEEKKKELGVSVDIDEVFIINMTGTGNAEKAYATFMMTEVAQNMKLKPTIFLMFDGASLALKGECDKVKHPAFPKLGDKLRAALKSGVKIYVCEMSSEFRGVDKKLEDGIEIAGAPTFFRFLSKPNARPVWL</sequence>
<dbReference type="AlphaFoldDB" id="A0A2L1CB63"/>
<dbReference type="InterPro" id="IPR027396">
    <property type="entry name" value="DsrEFH-like"/>
</dbReference>
<dbReference type="Pfam" id="PF02635">
    <property type="entry name" value="DsrE"/>
    <property type="match status" value="1"/>
</dbReference>
<proteinExistence type="predicted"/>
<name>A0A2L1CB63_METMI</name>